<evidence type="ECO:0000256" key="1">
    <source>
        <dbReference type="ARBA" id="ARBA00010443"/>
    </source>
</evidence>
<dbReference type="Pfam" id="PF00483">
    <property type="entry name" value="NTP_transferase"/>
    <property type="match status" value="1"/>
</dbReference>
<dbReference type="InterPro" id="IPR011831">
    <property type="entry name" value="ADP-Glc_PPase"/>
</dbReference>
<keyword evidence="8" id="KW-0119">Carbohydrate metabolism</keyword>
<dbReference type="Proteomes" id="UP000232638">
    <property type="component" value="Chromosome"/>
</dbReference>
<evidence type="ECO:0000256" key="3">
    <source>
        <dbReference type="ARBA" id="ARBA00022679"/>
    </source>
</evidence>
<dbReference type="UniPathway" id="UPA00164"/>
<accession>A0A2K8UFT3</accession>
<evidence type="ECO:0000256" key="5">
    <source>
        <dbReference type="ARBA" id="ARBA00022741"/>
    </source>
</evidence>
<keyword evidence="5" id="KW-0547">Nucleotide-binding</keyword>
<evidence type="ECO:0000256" key="2">
    <source>
        <dbReference type="ARBA" id="ARBA00022600"/>
    </source>
</evidence>
<dbReference type="Gene3D" id="2.160.10.10">
    <property type="entry name" value="Hexapeptide repeat proteins"/>
    <property type="match status" value="1"/>
</dbReference>
<comment type="similarity">
    <text evidence="1">Belongs to the bacterial/plant glucose-1-phosphate adenylyltransferase family.</text>
</comment>
<evidence type="ECO:0000256" key="4">
    <source>
        <dbReference type="ARBA" id="ARBA00022695"/>
    </source>
</evidence>
<evidence type="ECO:0000313" key="11">
    <source>
        <dbReference type="EMBL" id="AUB84402.1"/>
    </source>
</evidence>
<dbReference type="InterPro" id="IPR011004">
    <property type="entry name" value="Trimer_LpxA-like_sf"/>
</dbReference>
<dbReference type="NCBIfam" id="NF002023">
    <property type="entry name" value="PRK00844.1"/>
    <property type="match status" value="1"/>
</dbReference>
<dbReference type="KEGG" id="tsy:THSYN_28005"/>
<sequence length="424" mass="47571">MKTVRSNTDRIIAFVMAGGQGARLQPLTAARSKPSVPFGSRYRIVDFVLSNLVNSQIQTIYLLVQYKSQSLIEHVRKAWTISPLLQNQYVTVVPPQQRHGEHWFQGTADAIHQNINLIEEHRPDLVVIFGADHIYRMDIRQMVDFHRESEADVTIAALPVPLKDAQDFGVIVAEANGRIQAFEEKSPNPTPMAADPTKAFASMGNYVFNTEVLLKALRDTKDAGETDFGHHVLPRLLHTHRLFAYDFATNAIPRIQPYEDPVYWRDLGTIDAYFEAHQDVLGLEPVFDMFNPEWPIYSSNYQGPVARIQGGEISNSLLGAASVVYDGARISNSIIRRETVIEQDVVLENCVVMDYCRVSRGTRLRNVIVDRHNLIAAGEAIGFDPEKDRLRFTVTPGGVTVIPAGRVSYFARDVHGSRRGGYGE</sequence>
<dbReference type="Pfam" id="PF24894">
    <property type="entry name" value="Hexapep_GlmU"/>
    <property type="match status" value="1"/>
</dbReference>
<dbReference type="CDD" id="cd02508">
    <property type="entry name" value="ADP_Glucose_PP"/>
    <property type="match status" value="1"/>
</dbReference>
<evidence type="ECO:0000256" key="8">
    <source>
        <dbReference type="ARBA" id="ARBA00023277"/>
    </source>
</evidence>
<keyword evidence="6" id="KW-0067">ATP-binding</keyword>
<dbReference type="InterPro" id="IPR005836">
    <property type="entry name" value="ADP_Glu_pyroP_CS"/>
</dbReference>
<feature type="domain" description="Nucleotidyl transferase" evidence="9">
    <location>
        <begin position="13"/>
        <end position="280"/>
    </location>
</feature>
<dbReference type="RefSeq" id="WP_100922058.1">
    <property type="nucleotide sequence ID" value="NZ_CP020370.1"/>
</dbReference>
<dbReference type="SUPFAM" id="SSF51161">
    <property type="entry name" value="Trimeric LpxA-like enzymes"/>
    <property type="match status" value="1"/>
</dbReference>
<feature type="domain" description="Glucose-1-phosphate adenylyltransferase/Bifunctional protein GlmU-like C-terminal hexapeptide" evidence="10">
    <location>
        <begin position="310"/>
        <end position="402"/>
    </location>
</feature>
<proteinExistence type="inferred from homology"/>
<keyword evidence="12" id="KW-1185">Reference proteome</keyword>
<evidence type="ECO:0000256" key="6">
    <source>
        <dbReference type="ARBA" id="ARBA00022840"/>
    </source>
</evidence>
<dbReference type="CDD" id="cd04651">
    <property type="entry name" value="LbH_G1P_AT_C"/>
    <property type="match status" value="1"/>
</dbReference>
<keyword evidence="3 11" id="KW-0808">Transferase</keyword>
<dbReference type="SUPFAM" id="SSF53448">
    <property type="entry name" value="Nucleotide-diphospho-sugar transferases"/>
    <property type="match status" value="1"/>
</dbReference>
<dbReference type="InterPro" id="IPR029044">
    <property type="entry name" value="Nucleotide-diphossugar_trans"/>
</dbReference>
<reference evidence="11 12" key="1">
    <citation type="submission" date="2017-03" db="EMBL/GenBank/DDBJ databases">
        <title>Complete genome sequence of Candidatus 'Thiodictyon syntrophicum' sp. nov. strain Cad16T, a photolithoautotroph purple sulfur bacterium isolated from an alpine meromictic lake.</title>
        <authorList>
            <person name="Luedin S.M."/>
            <person name="Pothier J.F."/>
            <person name="Danza F."/>
            <person name="Storelli N."/>
            <person name="Wittwer M."/>
            <person name="Tonolla M."/>
        </authorList>
    </citation>
    <scope>NUCLEOTIDE SEQUENCE [LARGE SCALE GENOMIC DNA]</scope>
    <source>
        <strain evidence="11 12">Cad16T</strain>
    </source>
</reference>
<evidence type="ECO:0000259" key="10">
    <source>
        <dbReference type="Pfam" id="PF24894"/>
    </source>
</evidence>
<dbReference type="AlphaFoldDB" id="A0A2K8UFT3"/>
<dbReference type="InterPro" id="IPR056818">
    <property type="entry name" value="GlmU/GlgC-like_hexapep"/>
</dbReference>
<dbReference type="PROSITE" id="PS00810">
    <property type="entry name" value="ADP_GLC_PYROPHOSPH_3"/>
    <property type="match status" value="1"/>
</dbReference>
<dbReference type="PANTHER" id="PTHR43523:SF2">
    <property type="entry name" value="GLUCOSE-1-PHOSPHATE ADENYLYLTRANSFERASE"/>
    <property type="match status" value="1"/>
</dbReference>
<dbReference type="GO" id="GO:0008878">
    <property type="term" value="F:glucose-1-phosphate adenylyltransferase activity"/>
    <property type="evidence" value="ECO:0007669"/>
    <property type="project" value="InterPro"/>
</dbReference>
<dbReference type="PANTHER" id="PTHR43523">
    <property type="entry name" value="GLUCOSE-1-PHOSPHATE ADENYLYLTRANSFERASE-RELATED"/>
    <property type="match status" value="1"/>
</dbReference>
<name>A0A2K8UFT3_9GAMM</name>
<evidence type="ECO:0000313" key="12">
    <source>
        <dbReference type="Proteomes" id="UP000232638"/>
    </source>
</evidence>
<evidence type="ECO:0000259" key="9">
    <source>
        <dbReference type="Pfam" id="PF00483"/>
    </source>
</evidence>
<evidence type="ECO:0000256" key="7">
    <source>
        <dbReference type="ARBA" id="ARBA00023056"/>
    </source>
</evidence>
<keyword evidence="7" id="KW-0320">Glycogen biosynthesis</keyword>
<dbReference type="EMBL" id="CP020370">
    <property type="protein sequence ID" value="AUB84402.1"/>
    <property type="molecule type" value="Genomic_DNA"/>
</dbReference>
<dbReference type="InterPro" id="IPR005835">
    <property type="entry name" value="NTP_transferase_dom"/>
</dbReference>
<dbReference type="PROSITE" id="PS00809">
    <property type="entry name" value="ADP_GLC_PYROPHOSPH_2"/>
    <property type="match status" value="1"/>
</dbReference>
<dbReference type="OrthoDB" id="9801810at2"/>
<protein>
    <submittedName>
        <fullName evidence="11">Glucose-1-phosphate adenylyltransferase</fullName>
    </submittedName>
</protein>
<organism evidence="11 12">
    <name type="scientific">Candidatus Thiodictyon syntrophicum</name>
    <dbReference type="NCBI Taxonomy" id="1166950"/>
    <lineage>
        <taxon>Bacteria</taxon>
        <taxon>Pseudomonadati</taxon>
        <taxon>Pseudomonadota</taxon>
        <taxon>Gammaproteobacteria</taxon>
        <taxon>Chromatiales</taxon>
        <taxon>Chromatiaceae</taxon>
        <taxon>Thiodictyon</taxon>
    </lineage>
</organism>
<keyword evidence="4 11" id="KW-0548">Nucleotidyltransferase</keyword>
<dbReference type="PROSITE" id="PS00808">
    <property type="entry name" value="ADP_GLC_PYROPHOSPH_1"/>
    <property type="match status" value="1"/>
</dbReference>
<dbReference type="Gene3D" id="3.90.550.10">
    <property type="entry name" value="Spore Coat Polysaccharide Biosynthesis Protein SpsA, Chain A"/>
    <property type="match status" value="1"/>
</dbReference>
<dbReference type="GO" id="GO:0005524">
    <property type="term" value="F:ATP binding"/>
    <property type="evidence" value="ECO:0007669"/>
    <property type="project" value="UniProtKB-KW"/>
</dbReference>
<dbReference type="GO" id="GO:0005978">
    <property type="term" value="P:glycogen biosynthetic process"/>
    <property type="evidence" value="ECO:0007669"/>
    <property type="project" value="UniProtKB-UniPathway"/>
</dbReference>
<gene>
    <name evidence="11" type="ORF">THSYN_28005</name>
</gene>
<keyword evidence="2" id="KW-0321">Glycogen metabolism</keyword>